<sequence>MYHVKNTNRLFQAVCAYYCLALASSAGHEKYRYCENLNPQNAISINLTTGIWYMIVVYNHRIKGEPMGQLLSVCPSINLTYANEHTDTELNFLWKETVSSIEYQFKIIDITSPGTWMSIGEQKGSVLALDNFKNFTGKVFVKKAVKDHMWLTFCSPDTYLYSLVLSRGERLRPRVMEGINKLISMQQFPVSDQIWTSCGR</sequence>
<dbReference type="SUPFAM" id="SSF50814">
    <property type="entry name" value="Lipocalins"/>
    <property type="match status" value="1"/>
</dbReference>
<name>A0A5E4MUU5_9HEMI</name>
<dbReference type="Gene3D" id="2.40.128.20">
    <property type="match status" value="1"/>
</dbReference>
<keyword evidence="2" id="KW-1185">Reference proteome</keyword>
<dbReference type="EMBL" id="CABPRJ010001430">
    <property type="protein sequence ID" value="VVC36044.1"/>
    <property type="molecule type" value="Genomic_DNA"/>
</dbReference>
<proteinExistence type="predicted"/>
<dbReference type="OrthoDB" id="6615450at2759"/>
<dbReference type="InterPro" id="IPR012674">
    <property type="entry name" value="Calycin"/>
</dbReference>
<evidence type="ECO:0000313" key="1">
    <source>
        <dbReference type="EMBL" id="VVC36044.1"/>
    </source>
</evidence>
<organism evidence="1 2">
    <name type="scientific">Cinara cedri</name>
    <dbReference type="NCBI Taxonomy" id="506608"/>
    <lineage>
        <taxon>Eukaryota</taxon>
        <taxon>Metazoa</taxon>
        <taxon>Ecdysozoa</taxon>
        <taxon>Arthropoda</taxon>
        <taxon>Hexapoda</taxon>
        <taxon>Insecta</taxon>
        <taxon>Pterygota</taxon>
        <taxon>Neoptera</taxon>
        <taxon>Paraneoptera</taxon>
        <taxon>Hemiptera</taxon>
        <taxon>Sternorrhyncha</taxon>
        <taxon>Aphidomorpha</taxon>
        <taxon>Aphidoidea</taxon>
        <taxon>Aphididae</taxon>
        <taxon>Lachninae</taxon>
        <taxon>Cinara</taxon>
    </lineage>
</organism>
<evidence type="ECO:0000313" key="2">
    <source>
        <dbReference type="Proteomes" id="UP000325440"/>
    </source>
</evidence>
<dbReference type="Proteomes" id="UP000325440">
    <property type="component" value="Unassembled WGS sequence"/>
</dbReference>
<gene>
    <name evidence="1" type="ORF">CINCED_3A011854</name>
</gene>
<accession>A0A5E4MUU5</accession>
<reference evidence="1 2" key="1">
    <citation type="submission" date="2019-08" db="EMBL/GenBank/DDBJ databases">
        <authorList>
            <person name="Alioto T."/>
            <person name="Alioto T."/>
            <person name="Gomez Garrido J."/>
        </authorList>
    </citation>
    <scope>NUCLEOTIDE SEQUENCE [LARGE SCALE GENOMIC DNA]</scope>
</reference>
<dbReference type="AlphaFoldDB" id="A0A5E4MUU5"/>
<protein>
    <submittedName>
        <fullName evidence="1">Calycin</fullName>
    </submittedName>
</protein>